<protein>
    <recommendedName>
        <fullName evidence="6">Small-conductance mechanosensitive channel</fullName>
    </recommendedName>
</protein>
<dbReference type="Pfam" id="PF00027">
    <property type="entry name" value="cNMP_binding"/>
    <property type="match status" value="1"/>
</dbReference>
<comment type="similarity">
    <text evidence="6">Belongs to the MscS (TC 1.A.23) family.</text>
</comment>
<gene>
    <name evidence="8" type="ORF">GTP91_15430</name>
</gene>
<feature type="transmembrane region" description="Helical" evidence="6">
    <location>
        <begin position="12"/>
        <end position="31"/>
    </location>
</feature>
<dbReference type="SMART" id="SM00100">
    <property type="entry name" value="cNMP"/>
    <property type="match status" value="1"/>
</dbReference>
<comment type="function">
    <text evidence="6">Mechanosensitive channel that participates in the regulation of osmotic pressure changes within the cell, opening in response to stretch forces in the membrane lipid bilayer, without the need for other proteins. Contributes to normal resistance to hypoosmotic shock. Forms an ion channel of 1.0 nanosiemens conductance with a slight preference for anions.</text>
</comment>
<dbReference type="InterPro" id="IPR018490">
    <property type="entry name" value="cNMP-bd_dom_sf"/>
</dbReference>
<dbReference type="CDD" id="cd00038">
    <property type="entry name" value="CAP_ED"/>
    <property type="match status" value="1"/>
</dbReference>
<organism evidence="8 9">
    <name type="scientific">Duganella vulcania</name>
    <dbReference type="NCBI Taxonomy" id="2692166"/>
    <lineage>
        <taxon>Bacteria</taxon>
        <taxon>Pseudomonadati</taxon>
        <taxon>Pseudomonadota</taxon>
        <taxon>Betaproteobacteria</taxon>
        <taxon>Burkholderiales</taxon>
        <taxon>Oxalobacteraceae</taxon>
        <taxon>Telluria group</taxon>
        <taxon>Duganella</taxon>
    </lineage>
</organism>
<keyword evidence="3 6" id="KW-0812">Transmembrane</keyword>
<keyword evidence="6" id="KW-0406">Ion transport</keyword>
<dbReference type="InterPro" id="IPR000595">
    <property type="entry name" value="cNMP-bd_dom"/>
</dbReference>
<name>A0A845G4I3_9BURK</name>
<feature type="transmembrane region" description="Helical" evidence="6">
    <location>
        <begin position="43"/>
        <end position="62"/>
    </location>
</feature>
<dbReference type="InterPro" id="IPR010920">
    <property type="entry name" value="LSM_dom_sf"/>
</dbReference>
<dbReference type="InterPro" id="IPR011066">
    <property type="entry name" value="MscS_channel_C_sf"/>
</dbReference>
<dbReference type="RefSeq" id="WP_161097586.1">
    <property type="nucleotide sequence ID" value="NZ_WWCW01000049.1"/>
</dbReference>
<proteinExistence type="inferred from homology"/>
<dbReference type="SUPFAM" id="SSF82689">
    <property type="entry name" value="Mechanosensitive channel protein MscS (YggB), C-terminal domain"/>
    <property type="match status" value="1"/>
</dbReference>
<dbReference type="Proteomes" id="UP000470302">
    <property type="component" value="Unassembled WGS sequence"/>
</dbReference>
<comment type="caution">
    <text evidence="8">The sequence shown here is derived from an EMBL/GenBank/DDBJ whole genome shotgun (WGS) entry which is preliminary data.</text>
</comment>
<dbReference type="Gene3D" id="2.60.120.10">
    <property type="entry name" value="Jelly Rolls"/>
    <property type="match status" value="1"/>
</dbReference>
<dbReference type="InterPro" id="IPR006685">
    <property type="entry name" value="MscS_channel_2nd"/>
</dbReference>
<evidence type="ECO:0000313" key="8">
    <source>
        <dbReference type="EMBL" id="MYM88560.1"/>
    </source>
</evidence>
<keyword evidence="5 6" id="KW-0472">Membrane</keyword>
<evidence type="ECO:0000259" key="7">
    <source>
        <dbReference type="PROSITE" id="PS50042"/>
    </source>
</evidence>
<dbReference type="PANTHER" id="PTHR30221:SF1">
    <property type="entry name" value="SMALL-CONDUCTANCE MECHANOSENSITIVE CHANNEL"/>
    <property type="match status" value="1"/>
</dbReference>
<evidence type="ECO:0000256" key="5">
    <source>
        <dbReference type="ARBA" id="ARBA00023136"/>
    </source>
</evidence>
<dbReference type="InterPro" id="IPR014710">
    <property type="entry name" value="RmlC-like_jellyroll"/>
</dbReference>
<keyword evidence="4 6" id="KW-1133">Transmembrane helix</keyword>
<reference evidence="8 9" key="1">
    <citation type="submission" date="2020-01" db="EMBL/GenBank/DDBJ databases">
        <title>Novel species isolated from a subtropical stream in China.</title>
        <authorList>
            <person name="Lu H."/>
        </authorList>
    </citation>
    <scope>NUCLEOTIDE SEQUENCE [LARGE SCALE GENOMIC DNA]</scope>
    <source>
        <strain evidence="8 9">FT82W</strain>
    </source>
</reference>
<dbReference type="SUPFAM" id="SSF50182">
    <property type="entry name" value="Sm-like ribonucleoproteins"/>
    <property type="match status" value="1"/>
</dbReference>
<dbReference type="GO" id="GO:0005886">
    <property type="term" value="C:plasma membrane"/>
    <property type="evidence" value="ECO:0007669"/>
    <property type="project" value="UniProtKB-SubCell"/>
</dbReference>
<dbReference type="PROSITE" id="PS50042">
    <property type="entry name" value="CNMP_BINDING_3"/>
    <property type="match status" value="1"/>
</dbReference>
<dbReference type="SUPFAM" id="SSF51206">
    <property type="entry name" value="cAMP-binding domain-like"/>
    <property type="match status" value="1"/>
</dbReference>
<keyword evidence="2" id="KW-1003">Cell membrane</keyword>
<evidence type="ECO:0000256" key="6">
    <source>
        <dbReference type="RuleBase" id="RU369025"/>
    </source>
</evidence>
<dbReference type="Gene3D" id="2.30.30.60">
    <property type="match status" value="1"/>
</dbReference>
<evidence type="ECO:0000256" key="3">
    <source>
        <dbReference type="ARBA" id="ARBA00022692"/>
    </source>
</evidence>
<sequence length="503" mass="56385">MLTIDGPWINPWHAGLVAAVLFCSLAQLLLTRSDPDSRHMFRNNLLFGGLCLILSLSSKLMIDMDQRQAAGLFESASMLGFGLLLIRILGLTAFRVLLPALRMHPPRIMEDILLVITYIVWGLVWLRVAGLDLSGLVTTSAVITGVVAFSMQETLGNILGGLALQFDNSVRIGDWIKIDDVRGKVVEVHWRHTAVHTNNGNLIVIPNSVLMKSKVEVYSRESKPEFRRWVHFWIEDAVPPQQVIATVQTALRQTHIEHISAARPPECIVTDYREGLIQYAVRYWLTNPAHDDGTDSAVRIHFYSALQRQSLSLAHPCMDIRLNADSERRSNARQSVEIDARKKALGKVALFSSLTDEELGKLAKALRNTPFVKDDIITRQGAVAHWLYLLAGGEADVWFEAEGRERVHCATLTAGDVFGEIGLLTGAPRRATVTARTDVQCYRLDKENFETILQERPELAAEFAHVLSDRSEGLSAVRSHHAEPELVQQANYLEGIRRFFRLH</sequence>
<comment type="subcellular location">
    <subcellularLocation>
        <location evidence="6">Cell inner membrane</location>
        <topology evidence="6">Multi-pass membrane protein</topology>
    </subcellularLocation>
    <subcellularLocation>
        <location evidence="1">Cell membrane</location>
        <topology evidence="1">Multi-pass membrane protein</topology>
    </subcellularLocation>
</comment>
<dbReference type="InterPro" id="IPR045275">
    <property type="entry name" value="MscS_archaea/bacteria_type"/>
</dbReference>
<dbReference type="Pfam" id="PF00924">
    <property type="entry name" value="MS_channel_2nd"/>
    <property type="match status" value="1"/>
</dbReference>
<dbReference type="InterPro" id="IPR023408">
    <property type="entry name" value="MscS_beta-dom_sf"/>
</dbReference>
<evidence type="ECO:0000256" key="2">
    <source>
        <dbReference type="ARBA" id="ARBA00022475"/>
    </source>
</evidence>
<dbReference type="GO" id="GO:0008381">
    <property type="term" value="F:mechanosensitive monoatomic ion channel activity"/>
    <property type="evidence" value="ECO:0007669"/>
    <property type="project" value="InterPro"/>
</dbReference>
<keyword evidence="6" id="KW-0407">Ion channel</keyword>
<comment type="subunit">
    <text evidence="6">Homoheptamer.</text>
</comment>
<dbReference type="PANTHER" id="PTHR30221">
    <property type="entry name" value="SMALL-CONDUCTANCE MECHANOSENSITIVE CHANNEL"/>
    <property type="match status" value="1"/>
</dbReference>
<dbReference type="AlphaFoldDB" id="A0A845G4I3"/>
<feature type="transmembrane region" description="Helical" evidence="6">
    <location>
        <begin position="112"/>
        <end position="130"/>
    </location>
</feature>
<accession>A0A845G4I3</accession>
<evidence type="ECO:0000313" key="9">
    <source>
        <dbReference type="Proteomes" id="UP000470302"/>
    </source>
</evidence>
<dbReference type="Gene3D" id="1.10.287.1260">
    <property type="match status" value="1"/>
</dbReference>
<dbReference type="EMBL" id="WWCW01000049">
    <property type="protein sequence ID" value="MYM88560.1"/>
    <property type="molecule type" value="Genomic_DNA"/>
</dbReference>
<feature type="transmembrane region" description="Helical" evidence="6">
    <location>
        <begin position="78"/>
        <end position="100"/>
    </location>
</feature>
<keyword evidence="6" id="KW-0813">Transport</keyword>
<feature type="domain" description="Cyclic nucleotide-binding" evidence="7">
    <location>
        <begin position="350"/>
        <end position="453"/>
    </location>
</feature>
<keyword evidence="6" id="KW-0997">Cell inner membrane</keyword>
<evidence type="ECO:0000256" key="1">
    <source>
        <dbReference type="ARBA" id="ARBA00004651"/>
    </source>
</evidence>
<evidence type="ECO:0000256" key="4">
    <source>
        <dbReference type="ARBA" id="ARBA00022989"/>
    </source>
</evidence>